<proteinExistence type="predicted"/>
<accession>A0A9W9D4E7</accession>
<organism evidence="1 2">
    <name type="scientific">Didymella pomorum</name>
    <dbReference type="NCBI Taxonomy" id="749634"/>
    <lineage>
        <taxon>Eukaryota</taxon>
        <taxon>Fungi</taxon>
        <taxon>Dikarya</taxon>
        <taxon>Ascomycota</taxon>
        <taxon>Pezizomycotina</taxon>
        <taxon>Dothideomycetes</taxon>
        <taxon>Pleosporomycetidae</taxon>
        <taxon>Pleosporales</taxon>
        <taxon>Pleosporineae</taxon>
        <taxon>Didymellaceae</taxon>
        <taxon>Didymella</taxon>
    </lineage>
</organism>
<protein>
    <submittedName>
        <fullName evidence="1">Uncharacterized protein</fullName>
    </submittedName>
</protein>
<sequence>MAQVKSRSAKPEKLLLQAVLSQYSEHLKSALKDSWKEAEDGVEPLKDAEAETYWVYSRHLSDGAFTEKQLMRSTMLLN</sequence>
<keyword evidence="2" id="KW-1185">Reference proteome</keyword>
<dbReference type="AlphaFoldDB" id="A0A9W9D4E7"/>
<reference evidence="1" key="1">
    <citation type="submission" date="2022-10" db="EMBL/GenBank/DDBJ databases">
        <title>Tapping the CABI collections for fungal endophytes: first genome assemblies for Collariella, Neodidymelliopsis, Ascochyta clinopodiicola, Didymella pomorum, Didymosphaeria variabile, Neocosmospora piperis and Neocucurbitaria cava.</title>
        <authorList>
            <person name="Hill R."/>
        </authorList>
    </citation>
    <scope>NUCLEOTIDE SEQUENCE</scope>
    <source>
        <strain evidence="1">IMI 355091</strain>
    </source>
</reference>
<name>A0A9W9D4E7_9PLEO</name>
<evidence type="ECO:0000313" key="2">
    <source>
        <dbReference type="Proteomes" id="UP001140510"/>
    </source>
</evidence>
<evidence type="ECO:0000313" key="1">
    <source>
        <dbReference type="EMBL" id="KAJ4401418.1"/>
    </source>
</evidence>
<dbReference type="Proteomes" id="UP001140510">
    <property type="component" value="Unassembled WGS sequence"/>
</dbReference>
<comment type="caution">
    <text evidence="1">The sequence shown here is derived from an EMBL/GenBank/DDBJ whole genome shotgun (WGS) entry which is preliminary data.</text>
</comment>
<dbReference type="EMBL" id="JAPEVA010000074">
    <property type="protein sequence ID" value="KAJ4401418.1"/>
    <property type="molecule type" value="Genomic_DNA"/>
</dbReference>
<gene>
    <name evidence="1" type="ORF">N0V91_007967</name>
</gene>